<proteinExistence type="predicted"/>
<name>W9WL69_9EURO</name>
<dbReference type="GeneID" id="19195967"/>
<dbReference type="OrthoDB" id="4127905at2759"/>
<evidence type="ECO:0000313" key="1">
    <source>
        <dbReference type="EMBL" id="EXJ65750.1"/>
    </source>
</evidence>
<keyword evidence="2" id="KW-1185">Reference proteome</keyword>
<evidence type="ECO:0000313" key="2">
    <source>
        <dbReference type="Proteomes" id="UP000019471"/>
    </source>
</evidence>
<accession>W9WL69</accession>
<organism evidence="1 2">
    <name type="scientific">Cladophialophora psammophila CBS 110553</name>
    <dbReference type="NCBI Taxonomy" id="1182543"/>
    <lineage>
        <taxon>Eukaryota</taxon>
        <taxon>Fungi</taxon>
        <taxon>Dikarya</taxon>
        <taxon>Ascomycota</taxon>
        <taxon>Pezizomycotina</taxon>
        <taxon>Eurotiomycetes</taxon>
        <taxon>Chaetothyriomycetidae</taxon>
        <taxon>Chaetothyriales</taxon>
        <taxon>Herpotrichiellaceae</taxon>
        <taxon>Cladophialophora</taxon>
    </lineage>
</organism>
<dbReference type="HOGENOM" id="CLU_2426841_0_0_1"/>
<dbReference type="RefSeq" id="XP_007750040.1">
    <property type="nucleotide sequence ID" value="XM_007751850.1"/>
</dbReference>
<dbReference type="AlphaFoldDB" id="W9WL69"/>
<dbReference type="Proteomes" id="UP000019471">
    <property type="component" value="Unassembled WGS sequence"/>
</dbReference>
<sequence length="91" mass="11148">MWMVKNDGEYRYYSQNFPLYGVYDEEYNYENMNIWSYDDRTGTSDHITLLDEEAREDLKTDYFPLTLEELIEAENDDKRKGNRHEHLSPFY</sequence>
<reference evidence="1 2" key="1">
    <citation type="submission" date="2013-03" db="EMBL/GenBank/DDBJ databases">
        <title>The Genome Sequence of Cladophialophora psammophila CBS 110553.</title>
        <authorList>
            <consortium name="The Broad Institute Genomics Platform"/>
            <person name="Cuomo C."/>
            <person name="de Hoog S."/>
            <person name="Gorbushina A."/>
            <person name="Walker B."/>
            <person name="Young S.K."/>
            <person name="Zeng Q."/>
            <person name="Gargeya S."/>
            <person name="Fitzgerald M."/>
            <person name="Haas B."/>
            <person name="Abouelleil A."/>
            <person name="Allen A.W."/>
            <person name="Alvarado L."/>
            <person name="Arachchi H.M."/>
            <person name="Berlin A.M."/>
            <person name="Chapman S.B."/>
            <person name="Gainer-Dewar J."/>
            <person name="Goldberg J."/>
            <person name="Griggs A."/>
            <person name="Gujja S."/>
            <person name="Hansen M."/>
            <person name="Howarth C."/>
            <person name="Imamovic A."/>
            <person name="Ireland A."/>
            <person name="Larimer J."/>
            <person name="McCowan C."/>
            <person name="Murphy C."/>
            <person name="Pearson M."/>
            <person name="Poon T.W."/>
            <person name="Priest M."/>
            <person name="Roberts A."/>
            <person name="Saif S."/>
            <person name="Shea T."/>
            <person name="Sisk P."/>
            <person name="Sykes S."/>
            <person name="Wortman J."/>
            <person name="Nusbaum C."/>
            <person name="Birren B."/>
        </authorList>
    </citation>
    <scope>NUCLEOTIDE SEQUENCE [LARGE SCALE GENOMIC DNA]</scope>
    <source>
        <strain evidence="1 2">CBS 110553</strain>
    </source>
</reference>
<comment type="caution">
    <text evidence="1">The sequence shown here is derived from an EMBL/GenBank/DDBJ whole genome shotgun (WGS) entry which is preliminary data.</text>
</comment>
<gene>
    <name evidence="1" type="ORF">A1O5_11278</name>
</gene>
<protein>
    <submittedName>
        <fullName evidence="1">Uncharacterized protein</fullName>
    </submittedName>
</protein>
<dbReference type="EMBL" id="AMGX01000024">
    <property type="protein sequence ID" value="EXJ65750.1"/>
    <property type="molecule type" value="Genomic_DNA"/>
</dbReference>